<name>A0A9P8CBI8_9HELO</name>
<dbReference type="GO" id="GO:0005634">
    <property type="term" value="C:nucleus"/>
    <property type="evidence" value="ECO:0007669"/>
    <property type="project" value="UniProtKB-SubCell"/>
</dbReference>
<evidence type="ECO:0000256" key="3">
    <source>
        <dbReference type="ARBA" id="ARBA00022723"/>
    </source>
</evidence>
<evidence type="ECO:0000256" key="4">
    <source>
        <dbReference type="ARBA" id="ARBA00022964"/>
    </source>
</evidence>
<dbReference type="InterPro" id="IPR032862">
    <property type="entry name" value="ALKBH6"/>
</dbReference>
<dbReference type="AlphaFoldDB" id="A0A9P8CBI8"/>
<accession>A0A9P8CBI8</accession>
<evidence type="ECO:0000256" key="6">
    <source>
        <dbReference type="ARBA" id="ARBA00023004"/>
    </source>
</evidence>
<proteinExistence type="inferred from homology"/>
<dbReference type="OrthoDB" id="412814at2759"/>
<keyword evidence="7" id="KW-0539">Nucleus</keyword>
<dbReference type="SUPFAM" id="SSF51197">
    <property type="entry name" value="Clavaminate synthase-like"/>
    <property type="match status" value="1"/>
</dbReference>
<evidence type="ECO:0000313" key="9">
    <source>
        <dbReference type="EMBL" id="KAG9239236.1"/>
    </source>
</evidence>
<keyword evidence="3" id="KW-0479">Metal-binding</keyword>
<keyword evidence="5" id="KW-0560">Oxidoreductase</keyword>
<dbReference type="GO" id="GO:0046872">
    <property type="term" value="F:metal ion binding"/>
    <property type="evidence" value="ECO:0007669"/>
    <property type="project" value="UniProtKB-KW"/>
</dbReference>
<keyword evidence="6" id="KW-0408">Iron</keyword>
<dbReference type="Pfam" id="PF13532">
    <property type="entry name" value="2OG-FeII_Oxy_2"/>
    <property type="match status" value="1"/>
</dbReference>
<comment type="similarity">
    <text evidence="2">Belongs to the alkB family.</text>
</comment>
<reference evidence="9" key="1">
    <citation type="journal article" date="2021" name="IMA Fungus">
        <title>Genomic characterization of three marine fungi, including Emericellopsis atlantica sp. nov. with signatures of a generalist lifestyle and marine biomass degradation.</title>
        <authorList>
            <person name="Hagestad O.C."/>
            <person name="Hou L."/>
            <person name="Andersen J.H."/>
            <person name="Hansen E.H."/>
            <person name="Altermark B."/>
            <person name="Li C."/>
            <person name="Kuhnert E."/>
            <person name="Cox R.J."/>
            <person name="Crous P.W."/>
            <person name="Spatafora J.W."/>
            <person name="Lail K."/>
            <person name="Amirebrahimi M."/>
            <person name="Lipzen A."/>
            <person name="Pangilinan J."/>
            <person name="Andreopoulos W."/>
            <person name="Hayes R.D."/>
            <person name="Ng V."/>
            <person name="Grigoriev I.V."/>
            <person name="Jackson S.A."/>
            <person name="Sutton T.D.S."/>
            <person name="Dobson A.D.W."/>
            <person name="Rama T."/>
        </authorList>
    </citation>
    <scope>NUCLEOTIDE SEQUENCE</scope>
    <source>
        <strain evidence="9">TRa018bII</strain>
    </source>
</reference>
<keyword evidence="4" id="KW-0223">Dioxygenase</keyword>
<keyword evidence="10" id="KW-1185">Reference proteome</keyword>
<dbReference type="EMBL" id="MU251360">
    <property type="protein sequence ID" value="KAG9239236.1"/>
    <property type="molecule type" value="Genomic_DNA"/>
</dbReference>
<evidence type="ECO:0000256" key="7">
    <source>
        <dbReference type="ARBA" id="ARBA00023242"/>
    </source>
</evidence>
<dbReference type="GO" id="GO:0051213">
    <property type="term" value="F:dioxygenase activity"/>
    <property type="evidence" value="ECO:0007669"/>
    <property type="project" value="UniProtKB-KW"/>
</dbReference>
<evidence type="ECO:0000256" key="5">
    <source>
        <dbReference type="ARBA" id="ARBA00023002"/>
    </source>
</evidence>
<dbReference type="Gene3D" id="2.60.120.590">
    <property type="entry name" value="Alpha-ketoglutarate-dependent dioxygenase AlkB-like"/>
    <property type="match status" value="1"/>
</dbReference>
<evidence type="ECO:0000256" key="1">
    <source>
        <dbReference type="ARBA" id="ARBA00004123"/>
    </source>
</evidence>
<dbReference type="Proteomes" id="UP000824998">
    <property type="component" value="Unassembled WGS sequence"/>
</dbReference>
<dbReference type="PANTHER" id="PTHR46030">
    <property type="entry name" value="ALPHA-KETOGLUTARATE-DEPENDENT DIOXYGENASE ALKB HOMOLOG 6"/>
    <property type="match status" value="1"/>
</dbReference>
<comment type="subcellular location">
    <subcellularLocation>
        <location evidence="1">Nucleus</location>
    </subcellularLocation>
</comment>
<evidence type="ECO:0000313" key="10">
    <source>
        <dbReference type="Proteomes" id="UP000824998"/>
    </source>
</evidence>
<dbReference type="PROSITE" id="PS51471">
    <property type="entry name" value="FE2OG_OXY"/>
    <property type="match status" value="1"/>
</dbReference>
<organism evidence="9 10">
    <name type="scientific">Amylocarpus encephaloides</name>
    <dbReference type="NCBI Taxonomy" id="45428"/>
    <lineage>
        <taxon>Eukaryota</taxon>
        <taxon>Fungi</taxon>
        <taxon>Dikarya</taxon>
        <taxon>Ascomycota</taxon>
        <taxon>Pezizomycotina</taxon>
        <taxon>Leotiomycetes</taxon>
        <taxon>Helotiales</taxon>
        <taxon>Helotiales incertae sedis</taxon>
        <taxon>Amylocarpus</taxon>
    </lineage>
</organism>
<feature type="domain" description="Fe2OG dioxygenase" evidence="8">
    <location>
        <begin position="109"/>
        <end position="234"/>
    </location>
</feature>
<gene>
    <name evidence="9" type="ORF">BJ875DRAFT_220575</name>
</gene>
<dbReference type="InterPro" id="IPR005123">
    <property type="entry name" value="Oxoglu/Fe-dep_dioxygenase_dom"/>
</dbReference>
<dbReference type="PANTHER" id="PTHR46030:SF1">
    <property type="entry name" value="ALPHA-KETOGLUTARATE-DEPENDENT DIOXYGENASE ALKB HOMOLOG 6"/>
    <property type="match status" value="1"/>
</dbReference>
<evidence type="ECO:0000259" key="8">
    <source>
        <dbReference type="PROSITE" id="PS51471"/>
    </source>
</evidence>
<protein>
    <recommendedName>
        <fullName evidence="8">Fe2OG dioxygenase domain-containing protein</fullName>
    </recommendedName>
</protein>
<evidence type="ECO:0000256" key="2">
    <source>
        <dbReference type="ARBA" id="ARBA00007879"/>
    </source>
</evidence>
<comment type="caution">
    <text evidence="9">The sequence shown here is derived from an EMBL/GenBank/DDBJ whole genome shotgun (WGS) entry which is preliminary data.</text>
</comment>
<dbReference type="InterPro" id="IPR037151">
    <property type="entry name" value="AlkB-like_sf"/>
</dbReference>
<dbReference type="InterPro" id="IPR027450">
    <property type="entry name" value="AlkB-like"/>
</dbReference>
<sequence>MDALASLPSCLEESRIGSLPADAFYIKDFISPEEEQALLEKIEAAPKPRWKSLAHRRLQTWPSDLTKSNTLLESALPNWLLEPVVTRLLSLQTSTKTNDHIFSVSPHGAPNHVLINEYKPSQGIMPHRDGSAYHPVVCTVSLGSSITLDIYDTKEDGTRENEPKYRIFQEPRSLLITTGKLYTDFLHGISENDQDTNLSPESVSNWDLLASPEKITNGTWQRATRTSLTYRDVIKVSKLGNKFGIFRKR</sequence>